<proteinExistence type="predicted"/>
<evidence type="ECO:0000313" key="2">
    <source>
        <dbReference type="Proteomes" id="UP000789702"/>
    </source>
</evidence>
<feature type="non-terminal residue" evidence="1">
    <location>
        <position position="73"/>
    </location>
</feature>
<dbReference type="EMBL" id="CAJVPU010017530">
    <property type="protein sequence ID" value="CAG8660084.1"/>
    <property type="molecule type" value="Genomic_DNA"/>
</dbReference>
<gene>
    <name evidence="1" type="ORF">DHETER_LOCUS9711</name>
</gene>
<sequence length="73" mass="8579">GKSVQLCWLIDPQNKRIYTYKRGQRRQEHGWRDVNEENILPNFTLDIEMVNDVISQTPSVTSESENDLEINCL</sequence>
<protein>
    <submittedName>
        <fullName evidence="1">4938_t:CDS:1</fullName>
    </submittedName>
</protein>
<name>A0ACA9NM94_9GLOM</name>
<accession>A0ACA9NM94</accession>
<keyword evidence="2" id="KW-1185">Reference proteome</keyword>
<evidence type="ECO:0000313" key="1">
    <source>
        <dbReference type="EMBL" id="CAG8660084.1"/>
    </source>
</evidence>
<comment type="caution">
    <text evidence="1">The sequence shown here is derived from an EMBL/GenBank/DDBJ whole genome shotgun (WGS) entry which is preliminary data.</text>
</comment>
<organism evidence="1 2">
    <name type="scientific">Dentiscutata heterogama</name>
    <dbReference type="NCBI Taxonomy" id="1316150"/>
    <lineage>
        <taxon>Eukaryota</taxon>
        <taxon>Fungi</taxon>
        <taxon>Fungi incertae sedis</taxon>
        <taxon>Mucoromycota</taxon>
        <taxon>Glomeromycotina</taxon>
        <taxon>Glomeromycetes</taxon>
        <taxon>Diversisporales</taxon>
        <taxon>Gigasporaceae</taxon>
        <taxon>Dentiscutata</taxon>
    </lineage>
</organism>
<dbReference type="Proteomes" id="UP000789702">
    <property type="component" value="Unassembled WGS sequence"/>
</dbReference>
<reference evidence="1" key="1">
    <citation type="submission" date="2021-06" db="EMBL/GenBank/DDBJ databases">
        <authorList>
            <person name="Kallberg Y."/>
            <person name="Tangrot J."/>
            <person name="Rosling A."/>
        </authorList>
    </citation>
    <scope>NUCLEOTIDE SEQUENCE</scope>
    <source>
        <strain evidence="1">IL203A</strain>
    </source>
</reference>
<feature type="non-terminal residue" evidence="1">
    <location>
        <position position="1"/>
    </location>
</feature>